<dbReference type="InterPro" id="IPR008927">
    <property type="entry name" value="6-PGluconate_DH-like_C_sf"/>
</dbReference>
<dbReference type="EMBL" id="AMEZ01000036">
    <property type="protein sequence ID" value="EKY27402.1"/>
    <property type="molecule type" value="Genomic_DNA"/>
</dbReference>
<proteinExistence type="predicted"/>
<evidence type="ECO:0000259" key="1">
    <source>
        <dbReference type="Pfam" id="PF02317"/>
    </source>
</evidence>
<dbReference type="InterPro" id="IPR051729">
    <property type="entry name" value="Opine/Lysopine_DH"/>
</dbReference>
<dbReference type="Pfam" id="PF02317">
    <property type="entry name" value="Octopine_DH"/>
    <property type="match status" value="1"/>
</dbReference>
<gene>
    <name evidence="3" type="ORF">HMPREF0216_01435</name>
</gene>
<feature type="domain" description="Opine dehydrogenase" evidence="1">
    <location>
        <begin position="178"/>
        <end position="338"/>
    </location>
</feature>
<dbReference type="eggNOG" id="COG1893">
    <property type="taxonomic scope" value="Bacteria"/>
</dbReference>
<accession>L1QIJ4</accession>
<name>L1QIJ4_9CLOT</name>
<dbReference type="RefSeq" id="WP_005212724.1">
    <property type="nucleotide sequence ID" value="NZ_KB291628.1"/>
</dbReference>
<dbReference type="Gene3D" id="3.40.50.720">
    <property type="entry name" value="NAD(P)-binding Rossmann-like Domain"/>
    <property type="match status" value="1"/>
</dbReference>
<dbReference type="InterPro" id="IPR003421">
    <property type="entry name" value="Opine_DH"/>
</dbReference>
<evidence type="ECO:0000313" key="4">
    <source>
        <dbReference type="Proteomes" id="UP000010420"/>
    </source>
</evidence>
<dbReference type="PANTHER" id="PTHR38015:SF1">
    <property type="entry name" value="OPINE DEHYDROGENASE DOMAIN-CONTAINING PROTEIN"/>
    <property type="match status" value="1"/>
</dbReference>
<keyword evidence="4" id="KW-1185">Reference proteome</keyword>
<evidence type="ECO:0000259" key="2">
    <source>
        <dbReference type="Pfam" id="PF02558"/>
    </source>
</evidence>
<evidence type="ECO:0000313" key="3">
    <source>
        <dbReference type="EMBL" id="EKY27402.1"/>
    </source>
</evidence>
<dbReference type="InterPro" id="IPR036291">
    <property type="entry name" value="NAD(P)-bd_dom_sf"/>
</dbReference>
<dbReference type="HOGENOM" id="CLU_041606_1_0_9"/>
<dbReference type="InterPro" id="IPR013332">
    <property type="entry name" value="KPR_N"/>
</dbReference>
<dbReference type="GO" id="GO:0016491">
    <property type="term" value="F:oxidoreductase activity"/>
    <property type="evidence" value="ECO:0007669"/>
    <property type="project" value="InterPro"/>
</dbReference>
<feature type="domain" description="Ketopantoate reductase N-terminal" evidence="2">
    <location>
        <begin position="3"/>
        <end position="108"/>
    </location>
</feature>
<comment type="caution">
    <text evidence="3">The sequence shown here is derived from an EMBL/GenBank/DDBJ whole genome shotgun (WGS) entry which is preliminary data.</text>
</comment>
<dbReference type="AlphaFoldDB" id="L1QIJ4"/>
<dbReference type="PANTHER" id="PTHR38015">
    <property type="entry name" value="BLR6086 PROTEIN"/>
    <property type="match status" value="1"/>
</dbReference>
<dbReference type="OrthoDB" id="1073746at2"/>
<dbReference type="InterPro" id="IPR013328">
    <property type="entry name" value="6PGD_dom2"/>
</dbReference>
<dbReference type="Gene3D" id="1.10.1040.10">
    <property type="entry name" value="N-(1-d-carboxylethyl)-l-norvaline Dehydrogenase, domain 2"/>
    <property type="match status" value="1"/>
</dbReference>
<dbReference type="PATRIC" id="fig|545697.3.peg.1414"/>
<dbReference type="Proteomes" id="UP000010420">
    <property type="component" value="Unassembled WGS sequence"/>
</dbReference>
<dbReference type="SUPFAM" id="SSF51735">
    <property type="entry name" value="NAD(P)-binding Rossmann-fold domains"/>
    <property type="match status" value="1"/>
</dbReference>
<protein>
    <submittedName>
        <fullName evidence="3">NAD/NADP octopine/nopaline dehydrogenase</fullName>
    </submittedName>
</protein>
<sequence>MNICIIGAGNIGTYLAAYISMNKNNKVYLHTSKPEVFKETIALIEEEKNITHDVKVHCVTASYEEAVKEADYILITYPSFMMEKTINTIIPFLKKGAVVGAIPGFGGKEYLIDELLKKECIFFGSQRVPSIIRLEKYGESVLLKQKNEFMKIRVIPDKYSEKVSKDMTSFIDIPCIPLSNYLAITLSPSNPTMHPSRLYELFHDYIEGEKVYDRNPYFYEEWGTMASLQLLKLDEELELIFNAFNENNDFDASDIEKIKTRYNIETPEQLCKKINTAPGFQGIDSPMVKVEGGYVPDKNSRYFVEDIQFGLCILKSFAEILNVKTPEIDKIATWGQKFLGKEYLVDGKLNGKDVEELTIPQNRGITTKVQLINYYKGL</sequence>
<organism evidence="3 4">
    <name type="scientific">Clostridium celatum DSM 1785</name>
    <dbReference type="NCBI Taxonomy" id="545697"/>
    <lineage>
        <taxon>Bacteria</taxon>
        <taxon>Bacillati</taxon>
        <taxon>Bacillota</taxon>
        <taxon>Clostridia</taxon>
        <taxon>Eubacteriales</taxon>
        <taxon>Clostridiaceae</taxon>
        <taxon>Clostridium</taxon>
    </lineage>
</organism>
<reference evidence="3 4" key="1">
    <citation type="submission" date="2012-05" db="EMBL/GenBank/DDBJ databases">
        <authorList>
            <person name="Weinstock G."/>
            <person name="Sodergren E."/>
            <person name="Lobos E.A."/>
            <person name="Fulton L."/>
            <person name="Fulton R."/>
            <person name="Courtney L."/>
            <person name="Fronick C."/>
            <person name="O'Laughlin M."/>
            <person name="Godfrey J."/>
            <person name="Wilson R.M."/>
            <person name="Miner T."/>
            <person name="Farmer C."/>
            <person name="Delehaunty K."/>
            <person name="Cordes M."/>
            <person name="Minx P."/>
            <person name="Tomlinson C."/>
            <person name="Chen J."/>
            <person name="Wollam A."/>
            <person name="Pepin K.H."/>
            <person name="Bhonagiri V."/>
            <person name="Zhang X."/>
            <person name="Suruliraj S."/>
            <person name="Warren W."/>
            <person name="Mitreva M."/>
            <person name="Mardis E.R."/>
            <person name="Wilson R.K."/>
        </authorList>
    </citation>
    <scope>NUCLEOTIDE SEQUENCE [LARGE SCALE GENOMIC DNA]</scope>
    <source>
        <strain evidence="3 4">DSM 1785</strain>
    </source>
</reference>
<dbReference type="Pfam" id="PF02558">
    <property type="entry name" value="ApbA"/>
    <property type="match status" value="1"/>
</dbReference>
<dbReference type="STRING" id="545697.HMPREF0216_01435"/>
<dbReference type="SUPFAM" id="SSF48179">
    <property type="entry name" value="6-phosphogluconate dehydrogenase C-terminal domain-like"/>
    <property type="match status" value="1"/>
</dbReference>